<keyword evidence="1" id="KW-0732">Signal</keyword>
<gene>
    <name evidence="4" type="primary">LOC106068730</name>
</gene>
<dbReference type="GeneID" id="106068730"/>
<proteinExistence type="predicted"/>
<dbReference type="InterPro" id="IPR016187">
    <property type="entry name" value="CTDL_fold"/>
</dbReference>
<evidence type="ECO:0000313" key="3">
    <source>
        <dbReference type="Proteomes" id="UP001165740"/>
    </source>
</evidence>
<protein>
    <submittedName>
        <fullName evidence="4">Collectin-12-like</fullName>
    </submittedName>
</protein>
<reference evidence="4" key="1">
    <citation type="submission" date="2025-08" db="UniProtKB">
        <authorList>
            <consortium name="RefSeq"/>
        </authorList>
    </citation>
    <scope>IDENTIFICATION</scope>
</reference>
<dbReference type="PANTHER" id="PTHR22803">
    <property type="entry name" value="MANNOSE, PHOSPHOLIPASE, LECTIN RECEPTOR RELATED"/>
    <property type="match status" value="1"/>
</dbReference>
<feature type="chain" id="PRO_5040754378" evidence="1">
    <location>
        <begin position="20"/>
        <end position="169"/>
    </location>
</feature>
<dbReference type="InterPro" id="IPR016186">
    <property type="entry name" value="C-type_lectin-like/link_sf"/>
</dbReference>
<accession>A0A9U8EEM6</accession>
<dbReference type="OrthoDB" id="6271941at2759"/>
<evidence type="ECO:0000259" key="2">
    <source>
        <dbReference type="PROSITE" id="PS50041"/>
    </source>
</evidence>
<dbReference type="Gene3D" id="3.10.100.10">
    <property type="entry name" value="Mannose-Binding Protein A, subunit A"/>
    <property type="match status" value="1"/>
</dbReference>
<dbReference type="KEGG" id="bgt:106068730"/>
<sequence length="169" mass="19115">MSGFVLLLKIAFVAYVVKIGENMAVGRVITVFEVKCRNNPGFIYQKVGETYMCLYWSTTGNNFSNAQLDCEGKGARLAVVNTPEKRNLLAGKSDTWIGLDDRQIEGRYMWHDGTELTDSQRTDFFCYGQPDNWNDAEDCLHASIYCSAPHNINDGNCETINKYLCEKVK</sequence>
<evidence type="ECO:0000256" key="1">
    <source>
        <dbReference type="SAM" id="SignalP"/>
    </source>
</evidence>
<dbReference type="OMA" id="CLHASIY"/>
<feature type="signal peptide" evidence="1">
    <location>
        <begin position="1"/>
        <end position="19"/>
    </location>
</feature>
<dbReference type="InterPro" id="IPR050111">
    <property type="entry name" value="C-type_lectin/snaclec_domain"/>
</dbReference>
<dbReference type="Pfam" id="PF00059">
    <property type="entry name" value="Lectin_C"/>
    <property type="match status" value="1"/>
</dbReference>
<dbReference type="InterPro" id="IPR001304">
    <property type="entry name" value="C-type_lectin-like"/>
</dbReference>
<dbReference type="Proteomes" id="UP001165740">
    <property type="component" value="Chromosome 14"/>
</dbReference>
<dbReference type="SMART" id="SM00034">
    <property type="entry name" value="CLECT"/>
    <property type="match status" value="1"/>
</dbReference>
<dbReference type="PROSITE" id="PS50041">
    <property type="entry name" value="C_TYPE_LECTIN_2"/>
    <property type="match status" value="1"/>
</dbReference>
<dbReference type="SUPFAM" id="SSF56436">
    <property type="entry name" value="C-type lectin-like"/>
    <property type="match status" value="1"/>
</dbReference>
<dbReference type="AlphaFoldDB" id="A0A9U8EEM6"/>
<evidence type="ECO:0000313" key="4">
    <source>
        <dbReference type="RefSeq" id="XP_013083641.2"/>
    </source>
</evidence>
<dbReference type="RefSeq" id="XP_013083641.2">
    <property type="nucleotide sequence ID" value="XM_013228187.2"/>
</dbReference>
<keyword evidence="3" id="KW-1185">Reference proteome</keyword>
<feature type="domain" description="C-type lectin" evidence="2">
    <location>
        <begin position="53"/>
        <end position="166"/>
    </location>
</feature>
<organism evidence="3 4">
    <name type="scientific">Biomphalaria glabrata</name>
    <name type="common">Bloodfluke planorb</name>
    <name type="synonym">Freshwater snail</name>
    <dbReference type="NCBI Taxonomy" id="6526"/>
    <lineage>
        <taxon>Eukaryota</taxon>
        <taxon>Metazoa</taxon>
        <taxon>Spiralia</taxon>
        <taxon>Lophotrochozoa</taxon>
        <taxon>Mollusca</taxon>
        <taxon>Gastropoda</taxon>
        <taxon>Heterobranchia</taxon>
        <taxon>Euthyneura</taxon>
        <taxon>Panpulmonata</taxon>
        <taxon>Hygrophila</taxon>
        <taxon>Lymnaeoidea</taxon>
        <taxon>Planorbidae</taxon>
        <taxon>Biomphalaria</taxon>
    </lineage>
</organism>
<name>A0A9U8EEM6_BIOGL</name>